<reference evidence="1 2" key="1">
    <citation type="journal article" date="2015" name="PeerJ">
        <title>First genomic representation of candidate bacterial phylum KSB3 points to enhanced environmental sensing as a trigger of wastewater bulking.</title>
        <authorList>
            <person name="Sekiguchi Y."/>
            <person name="Ohashi A."/>
            <person name="Parks D.H."/>
            <person name="Yamauchi T."/>
            <person name="Tyson G.W."/>
            <person name="Hugenholtz P."/>
        </authorList>
    </citation>
    <scope>NUCLEOTIDE SEQUENCE [LARGE SCALE GENOMIC DNA]</scope>
</reference>
<dbReference type="InterPro" id="IPR027396">
    <property type="entry name" value="DsrEFH-like"/>
</dbReference>
<dbReference type="Proteomes" id="UP000030661">
    <property type="component" value="Unassembled WGS sequence"/>
</dbReference>
<name>A0A081C2E6_VECG1</name>
<dbReference type="STRING" id="1499967.U27_05726"/>
<dbReference type="Pfam" id="PF02635">
    <property type="entry name" value="DsrE"/>
    <property type="match status" value="1"/>
</dbReference>
<keyword evidence="2" id="KW-1185">Reference proteome</keyword>
<dbReference type="AlphaFoldDB" id="A0A081C2E6"/>
<proteinExistence type="predicted"/>
<dbReference type="InterPro" id="IPR003787">
    <property type="entry name" value="Sulphur_relay_DsrE/F-like"/>
</dbReference>
<dbReference type="EMBL" id="DF820468">
    <property type="protein sequence ID" value="GAK58751.1"/>
    <property type="molecule type" value="Genomic_DNA"/>
</dbReference>
<dbReference type="SUPFAM" id="SSF75169">
    <property type="entry name" value="DsrEFH-like"/>
    <property type="match status" value="1"/>
</dbReference>
<evidence type="ECO:0000313" key="1">
    <source>
        <dbReference type="EMBL" id="GAK58751.1"/>
    </source>
</evidence>
<evidence type="ECO:0000313" key="2">
    <source>
        <dbReference type="Proteomes" id="UP000030661"/>
    </source>
</evidence>
<accession>A0A081C2E6</accession>
<organism evidence="1 2">
    <name type="scientific">Vecturithrix granuli</name>
    <dbReference type="NCBI Taxonomy" id="1499967"/>
    <lineage>
        <taxon>Bacteria</taxon>
        <taxon>Candidatus Moduliflexota</taxon>
        <taxon>Candidatus Vecturitrichia</taxon>
        <taxon>Candidatus Vecturitrichales</taxon>
        <taxon>Candidatus Vecturitrichaceae</taxon>
        <taxon>Candidatus Vecturithrix</taxon>
    </lineage>
</organism>
<dbReference type="Gene3D" id="3.40.1260.10">
    <property type="entry name" value="DsrEFH-like"/>
    <property type="match status" value="1"/>
</dbReference>
<gene>
    <name evidence="1" type="ORF">U27_05726</name>
</gene>
<dbReference type="HOGENOM" id="CLU_138323_2_0_0"/>
<protein>
    <submittedName>
        <fullName evidence="1">Uncharacterized protein</fullName>
    </submittedName>
</protein>
<dbReference type="eggNOG" id="COG3370">
    <property type="taxonomic scope" value="Bacteria"/>
</dbReference>
<sequence length="115" mass="13171">MNEQPEKLVVLWTSGDRDVALNMVMMYTLNSRLHNWWQEITLLIWGASSKLLSQDEELQLYIPKLKEVGVEVIACKKCAENLGIVEKLEQLGIKVFYTGETLTQFLKSDAKILTV</sequence>